<dbReference type="EMBL" id="SGIT01000001">
    <property type="protein sequence ID" value="RZF61483.1"/>
    <property type="molecule type" value="Genomic_DNA"/>
</dbReference>
<dbReference type="AlphaFoldDB" id="A0A4Q6XMY3"/>
<dbReference type="RefSeq" id="WP_130139713.1">
    <property type="nucleotide sequence ID" value="NZ_SGIT01000001.1"/>
</dbReference>
<dbReference type="CDD" id="cd00063">
    <property type="entry name" value="FN3"/>
    <property type="match status" value="1"/>
</dbReference>
<dbReference type="InterPro" id="IPR003961">
    <property type="entry name" value="FN3_dom"/>
</dbReference>
<gene>
    <name evidence="2" type="ORF">EWE74_01165</name>
</gene>
<feature type="domain" description="Fibronectin type-III" evidence="1">
    <location>
        <begin position="117"/>
        <end position="211"/>
    </location>
</feature>
<dbReference type="SUPFAM" id="SSF49265">
    <property type="entry name" value="Fibronectin type III"/>
    <property type="match status" value="1"/>
</dbReference>
<dbReference type="PROSITE" id="PS50853">
    <property type="entry name" value="FN3"/>
    <property type="match status" value="1"/>
</dbReference>
<evidence type="ECO:0000259" key="1">
    <source>
        <dbReference type="PROSITE" id="PS50853"/>
    </source>
</evidence>
<reference evidence="2 3" key="1">
    <citation type="submission" date="2019-02" db="EMBL/GenBank/DDBJ databases">
        <authorList>
            <person name="Li Y."/>
        </authorList>
    </citation>
    <scope>NUCLEOTIDE SEQUENCE [LARGE SCALE GENOMIC DNA]</scope>
    <source>
        <strain evidence="2 3">30C10-4-7</strain>
    </source>
</reference>
<sequence>MNIKQQALGGFTKDSDETVLVKGKTVLLAMTGNANFETPEPTLEVVTEVLNDYEQKLSMAKRRGSPEDTAAKNQARKATEQLLKRLAFYVTQMADGDLPKLLSSGFAVSSLPQKDDVPLPVTGITVGDGRQKGQMRLDFDKNHSAKLYEYQLCQIDANGLPDEWGESYTTSSSRQNIVAPLVPYQRYGVRVRAVNGYGRSDWSEMVTHVVR</sequence>
<organism evidence="2 3">
    <name type="scientific">Sphingobacterium corticibacterium</name>
    <dbReference type="NCBI Taxonomy" id="2484746"/>
    <lineage>
        <taxon>Bacteria</taxon>
        <taxon>Pseudomonadati</taxon>
        <taxon>Bacteroidota</taxon>
        <taxon>Sphingobacteriia</taxon>
        <taxon>Sphingobacteriales</taxon>
        <taxon>Sphingobacteriaceae</taxon>
        <taxon>Sphingobacterium</taxon>
    </lineage>
</organism>
<dbReference type="OrthoDB" id="703851at2"/>
<comment type="caution">
    <text evidence="2">The sequence shown here is derived from an EMBL/GenBank/DDBJ whole genome shotgun (WGS) entry which is preliminary data.</text>
</comment>
<keyword evidence="3" id="KW-1185">Reference proteome</keyword>
<protein>
    <submittedName>
        <fullName evidence="2">Fibronectin type III domain-containing protein</fullName>
    </submittedName>
</protein>
<dbReference type="InterPro" id="IPR036116">
    <property type="entry name" value="FN3_sf"/>
</dbReference>
<dbReference type="Proteomes" id="UP000292855">
    <property type="component" value="Unassembled WGS sequence"/>
</dbReference>
<proteinExistence type="predicted"/>
<name>A0A4Q6XMY3_9SPHI</name>
<dbReference type="Gene3D" id="2.60.40.10">
    <property type="entry name" value="Immunoglobulins"/>
    <property type="match status" value="1"/>
</dbReference>
<accession>A0A4Q6XMY3</accession>
<evidence type="ECO:0000313" key="3">
    <source>
        <dbReference type="Proteomes" id="UP000292855"/>
    </source>
</evidence>
<dbReference type="InterPro" id="IPR013783">
    <property type="entry name" value="Ig-like_fold"/>
</dbReference>
<evidence type="ECO:0000313" key="2">
    <source>
        <dbReference type="EMBL" id="RZF61483.1"/>
    </source>
</evidence>